<dbReference type="InterPro" id="IPR001789">
    <property type="entry name" value="Sig_transdc_resp-reg_receiver"/>
</dbReference>
<dbReference type="GO" id="GO:0071111">
    <property type="term" value="F:cyclic-guanylate-specific phosphodiesterase activity"/>
    <property type="evidence" value="ECO:0007669"/>
    <property type="project" value="InterPro"/>
</dbReference>
<dbReference type="OrthoDB" id="7251575at2"/>
<dbReference type="Gene3D" id="3.20.20.450">
    <property type="entry name" value="EAL domain"/>
    <property type="match status" value="1"/>
</dbReference>
<feature type="domain" description="EAL" evidence="3">
    <location>
        <begin position="494"/>
        <end position="748"/>
    </location>
</feature>
<dbReference type="Pfam" id="PF11849">
    <property type="entry name" value="DUF3369"/>
    <property type="match status" value="1"/>
</dbReference>
<dbReference type="PANTHER" id="PTHR33121">
    <property type="entry name" value="CYCLIC DI-GMP PHOSPHODIESTERASE PDEF"/>
    <property type="match status" value="1"/>
</dbReference>
<dbReference type="InterPro" id="IPR029787">
    <property type="entry name" value="Nucleotide_cyclase"/>
</dbReference>
<dbReference type="EMBL" id="QRDW01000002">
    <property type="protein sequence ID" value="RED52296.1"/>
    <property type="molecule type" value="Genomic_DNA"/>
</dbReference>
<gene>
    <name evidence="5" type="ORF">DFP90_102316</name>
</gene>
<dbReference type="CDD" id="cd01948">
    <property type="entry name" value="EAL"/>
    <property type="match status" value="1"/>
</dbReference>
<reference evidence="5 6" key="1">
    <citation type="submission" date="2018-07" db="EMBL/GenBank/DDBJ databases">
        <title>Genomic Encyclopedia of Type Strains, Phase III (KMG-III): the genomes of soil and plant-associated and newly described type strains.</title>
        <authorList>
            <person name="Whitman W."/>
        </authorList>
    </citation>
    <scope>NUCLEOTIDE SEQUENCE [LARGE SCALE GENOMIC DNA]</scope>
    <source>
        <strain evidence="5 6">CECT 8488</strain>
    </source>
</reference>
<dbReference type="Gene3D" id="3.40.50.2300">
    <property type="match status" value="1"/>
</dbReference>
<dbReference type="PROSITE" id="PS50110">
    <property type="entry name" value="RESPONSE_REGULATORY"/>
    <property type="match status" value="1"/>
</dbReference>
<protein>
    <submittedName>
        <fullName evidence="5">Response regulator receiver modulated diguanylate cyclase/phosphodiesterase</fullName>
    </submittedName>
</protein>
<evidence type="ECO:0000259" key="2">
    <source>
        <dbReference type="PROSITE" id="PS50110"/>
    </source>
</evidence>
<dbReference type="SUPFAM" id="SSF55073">
    <property type="entry name" value="Nucleotide cyclase"/>
    <property type="match status" value="1"/>
</dbReference>
<dbReference type="InterPro" id="IPR035919">
    <property type="entry name" value="EAL_sf"/>
</dbReference>
<dbReference type="InterPro" id="IPR011006">
    <property type="entry name" value="CheY-like_superfamily"/>
</dbReference>
<dbReference type="SMART" id="SM00267">
    <property type="entry name" value="GGDEF"/>
    <property type="match status" value="1"/>
</dbReference>
<feature type="modified residue" description="4-aspartylphosphate" evidence="1">
    <location>
        <position position="88"/>
    </location>
</feature>
<evidence type="ECO:0000259" key="4">
    <source>
        <dbReference type="PROSITE" id="PS50887"/>
    </source>
</evidence>
<dbReference type="InterPro" id="IPR000160">
    <property type="entry name" value="GGDEF_dom"/>
</dbReference>
<dbReference type="PANTHER" id="PTHR33121:SF70">
    <property type="entry name" value="SIGNALING PROTEIN YKOW"/>
    <property type="match status" value="1"/>
</dbReference>
<evidence type="ECO:0000259" key="3">
    <source>
        <dbReference type="PROSITE" id="PS50883"/>
    </source>
</evidence>
<accession>A0A3D9HTU5</accession>
<dbReference type="InterPro" id="IPR043128">
    <property type="entry name" value="Rev_trsase/Diguanyl_cyclase"/>
</dbReference>
<name>A0A3D9HTU5_9PROT</name>
<dbReference type="SUPFAM" id="SSF52172">
    <property type="entry name" value="CheY-like"/>
    <property type="match status" value="1"/>
</dbReference>
<dbReference type="Proteomes" id="UP000256845">
    <property type="component" value="Unassembled WGS sequence"/>
</dbReference>
<dbReference type="GO" id="GO:0000160">
    <property type="term" value="P:phosphorelay signal transduction system"/>
    <property type="evidence" value="ECO:0007669"/>
    <property type="project" value="InterPro"/>
</dbReference>
<comment type="caution">
    <text evidence="5">The sequence shown here is derived from an EMBL/GenBank/DDBJ whole genome shotgun (WGS) entry which is preliminary data.</text>
</comment>
<dbReference type="CDD" id="cd01949">
    <property type="entry name" value="GGDEF"/>
    <property type="match status" value="1"/>
</dbReference>
<sequence>MSGGQAIRTDDDDFLIDDEFFADEDEADVHHWRLLVVDDDEAIHTSTRFVLSDFEYRGNSIELLHAYSADEAKDHLRNNDDIAVILLDVVMETDDAGLRLIEFVRNEMDNKDVRIILRTGQPGVAPEWEVITRYDINDYKTKTELTQEKLFTTVTTALRSFEQLFEINNNRRGLEKIMTCAGELMQHRDAEGFISRLGDHLISFLPSNQQALIVARDENDQAIILCGRGDLGNCAGALADQSLPPAVHEMVGKALEEGIPVFDNAHACFHLKTQGKRYLVIYVGLERPLDGTERQLLDVFCANAVIGLDNVDLFQHVRKLAFQDQLTKLGNRSLFLERLRTLINDMDEGDEYLVIDADLDHFDDINDLIGQENGDIVLKDFANHCLGVAASPVVVCRISGDEFGYIFKTGGENAIDLDVASFQKSLYMVSEVEAYAIPLHVTLGITRLNAGNASRATAESIMRNAWLALRRAKDMGRDTFCYYEAEMDEEVQARAELVTDLRKAIDKGELFVHYQPQFCLENDKVSGMEGLMRWRKQDGTVIPPYKFIPEMERSGLIVAAGEWILRECCCQMMRWMEDGWDGVPVSVNVSMHQIFAGDFPETVSQILEETGLPAGMLKLELTESVIMVDVQEAIAIFSQLKQIGVELAIDDFGTGYSSLSYMQQLDVDVLKIDQSFIKHVTERRGDAVIAETIITLAHNFGMKVIAEGVETADHVNILKTLGCDQVQGYYYSKPLEADELIAFVRARADA</sequence>
<dbReference type="SMART" id="SM00448">
    <property type="entry name" value="REC"/>
    <property type="match status" value="1"/>
</dbReference>
<feature type="domain" description="GGDEF" evidence="4">
    <location>
        <begin position="350"/>
        <end position="485"/>
    </location>
</feature>
<evidence type="ECO:0000313" key="5">
    <source>
        <dbReference type="EMBL" id="RED52296.1"/>
    </source>
</evidence>
<organism evidence="5 6">
    <name type="scientific">Aestuariispira insulae</name>
    <dbReference type="NCBI Taxonomy" id="1461337"/>
    <lineage>
        <taxon>Bacteria</taxon>
        <taxon>Pseudomonadati</taxon>
        <taxon>Pseudomonadota</taxon>
        <taxon>Alphaproteobacteria</taxon>
        <taxon>Rhodospirillales</taxon>
        <taxon>Kiloniellaceae</taxon>
        <taxon>Aestuariispira</taxon>
    </lineage>
</organism>
<keyword evidence="6" id="KW-1185">Reference proteome</keyword>
<dbReference type="SUPFAM" id="SSF141868">
    <property type="entry name" value="EAL domain-like"/>
    <property type="match status" value="1"/>
</dbReference>
<dbReference type="NCBIfam" id="TIGR00254">
    <property type="entry name" value="GGDEF"/>
    <property type="match status" value="1"/>
</dbReference>
<evidence type="ECO:0000313" key="6">
    <source>
        <dbReference type="Proteomes" id="UP000256845"/>
    </source>
</evidence>
<feature type="domain" description="Response regulatory" evidence="2">
    <location>
        <begin position="33"/>
        <end position="157"/>
    </location>
</feature>
<dbReference type="PROSITE" id="PS50883">
    <property type="entry name" value="EAL"/>
    <property type="match status" value="1"/>
</dbReference>
<dbReference type="InterPro" id="IPR021800">
    <property type="entry name" value="DUF3369"/>
</dbReference>
<proteinExistence type="predicted"/>
<dbReference type="InterPro" id="IPR050706">
    <property type="entry name" value="Cyclic-di-GMP_PDE-like"/>
</dbReference>
<dbReference type="SMART" id="SM00052">
    <property type="entry name" value="EAL"/>
    <property type="match status" value="1"/>
</dbReference>
<dbReference type="Gene3D" id="3.30.70.270">
    <property type="match status" value="1"/>
</dbReference>
<dbReference type="InterPro" id="IPR001633">
    <property type="entry name" value="EAL_dom"/>
</dbReference>
<dbReference type="RefSeq" id="WP_115935844.1">
    <property type="nucleotide sequence ID" value="NZ_QRDW01000002.1"/>
</dbReference>
<dbReference type="AlphaFoldDB" id="A0A3D9HTU5"/>
<keyword evidence="1" id="KW-0597">Phosphoprotein</keyword>
<evidence type="ECO:0000256" key="1">
    <source>
        <dbReference type="PROSITE-ProRule" id="PRU00169"/>
    </source>
</evidence>
<dbReference type="Pfam" id="PF00990">
    <property type="entry name" value="GGDEF"/>
    <property type="match status" value="1"/>
</dbReference>
<dbReference type="PROSITE" id="PS50887">
    <property type="entry name" value="GGDEF"/>
    <property type="match status" value="1"/>
</dbReference>
<dbReference type="Pfam" id="PF00563">
    <property type="entry name" value="EAL"/>
    <property type="match status" value="1"/>
</dbReference>